<organism evidence="1 2">
    <name type="scientific">Eumeta variegata</name>
    <name type="common">Bagworm moth</name>
    <name type="synonym">Eumeta japonica</name>
    <dbReference type="NCBI Taxonomy" id="151549"/>
    <lineage>
        <taxon>Eukaryota</taxon>
        <taxon>Metazoa</taxon>
        <taxon>Ecdysozoa</taxon>
        <taxon>Arthropoda</taxon>
        <taxon>Hexapoda</taxon>
        <taxon>Insecta</taxon>
        <taxon>Pterygota</taxon>
        <taxon>Neoptera</taxon>
        <taxon>Endopterygota</taxon>
        <taxon>Lepidoptera</taxon>
        <taxon>Glossata</taxon>
        <taxon>Ditrysia</taxon>
        <taxon>Tineoidea</taxon>
        <taxon>Psychidae</taxon>
        <taxon>Oiketicinae</taxon>
        <taxon>Eumeta</taxon>
    </lineage>
</organism>
<proteinExistence type="predicted"/>
<dbReference type="EMBL" id="BGZK01000998">
    <property type="protein sequence ID" value="GBP67994.1"/>
    <property type="molecule type" value="Genomic_DNA"/>
</dbReference>
<dbReference type="AlphaFoldDB" id="A0A4C1XZ68"/>
<protein>
    <submittedName>
        <fullName evidence="1">Uncharacterized protein</fullName>
    </submittedName>
</protein>
<evidence type="ECO:0000313" key="2">
    <source>
        <dbReference type="Proteomes" id="UP000299102"/>
    </source>
</evidence>
<keyword evidence="2" id="KW-1185">Reference proteome</keyword>
<evidence type="ECO:0000313" key="1">
    <source>
        <dbReference type="EMBL" id="GBP67994.1"/>
    </source>
</evidence>
<gene>
    <name evidence="1" type="ORF">EVAR_57968_1</name>
</gene>
<comment type="caution">
    <text evidence="1">The sequence shown here is derived from an EMBL/GenBank/DDBJ whole genome shotgun (WGS) entry which is preliminary data.</text>
</comment>
<accession>A0A4C1XZ68</accession>
<dbReference type="Proteomes" id="UP000299102">
    <property type="component" value="Unassembled WGS sequence"/>
</dbReference>
<sequence length="116" mass="13074">MRATKEQLLTAAHEHSEPQRSHQCVANCLDGNKIFNRRERDGTLDERIKRERLGPTSAVLIRLSLCCGRFDLAAGGTTSKCFSRLKELAPLHPLPPSGFVSKLWRNKGEQLYKLSD</sequence>
<reference evidence="1 2" key="1">
    <citation type="journal article" date="2019" name="Commun. Biol.">
        <title>The bagworm genome reveals a unique fibroin gene that provides high tensile strength.</title>
        <authorList>
            <person name="Kono N."/>
            <person name="Nakamura H."/>
            <person name="Ohtoshi R."/>
            <person name="Tomita M."/>
            <person name="Numata K."/>
            <person name="Arakawa K."/>
        </authorList>
    </citation>
    <scope>NUCLEOTIDE SEQUENCE [LARGE SCALE GENOMIC DNA]</scope>
</reference>
<name>A0A4C1XZ68_EUMVA</name>